<dbReference type="GO" id="GO:0008374">
    <property type="term" value="F:O-acyltransferase activity"/>
    <property type="evidence" value="ECO:0007669"/>
    <property type="project" value="InterPro"/>
</dbReference>
<dbReference type="PIRSF" id="PIRSF000439">
    <property type="entry name" value="Oat_ACAT_DAG_ARE"/>
    <property type="match status" value="1"/>
</dbReference>
<dbReference type="FunCoup" id="A0A1W4WJN5">
    <property type="interactions" value="281"/>
</dbReference>
<evidence type="ECO:0000256" key="6">
    <source>
        <dbReference type="ARBA" id="ARBA00022989"/>
    </source>
</evidence>
<keyword evidence="8 9" id="KW-0012">Acyltransferase</keyword>
<dbReference type="InterPro" id="IPR014371">
    <property type="entry name" value="Oat_ACAT_DAG_ARE"/>
</dbReference>
<evidence type="ECO:0000256" key="5">
    <source>
        <dbReference type="ARBA" id="ARBA00022824"/>
    </source>
</evidence>
<dbReference type="STRING" id="224129.A0A1W4WJN5"/>
<keyword evidence="5 9" id="KW-0256">Endoplasmic reticulum</keyword>
<dbReference type="AlphaFoldDB" id="A0A1W4WJN5"/>
<dbReference type="PANTHER" id="PTHR10408:SF8">
    <property type="entry name" value="O-ACYLTRANSFERASE"/>
    <property type="match status" value="1"/>
</dbReference>
<evidence type="ECO:0000313" key="13">
    <source>
        <dbReference type="RefSeq" id="XP_018320328.1"/>
    </source>
</evidence>
<keyword evidence="7 9" id="KW-0472">Membrane</keyword>
<feature type="transmembrane region" description="Helical" evidence="11">
    <location>
        <begin position="284"/>
        <end position="303"/>
    </location>
</feature>
<feature type="transmembrane region" description="Helical" evidence="11">
    <location>
        <begin position="407"/>
        <end position="425"/>
    </location>
</feature>
<keyword evidence="4 11" id="KW-0812">Transmembrane</keyword>
<dbReference type="GeneID" id="108733598"/>
<proteinExistence type="inferred from homology"/>
<sequence>MNGAQFMKEIANQKMIDNIEYLEQETKQKINREIDHFISEVVNEVTKNESNVKQLTNIFNNNYEITDKVKVLNGRLPEKVFVCRNSLLSDLYTIKHIRTIYHIFIALFVGQCIHNAVEDYLSSGQILIGTDKIFNGLAKFDVAATLWITMFLLTLANYVFFVCWSNIRINIFPNTLKLKMWDCVWIGSLICYYISFFYYFTNAVFNNKFPPPTAIIVLIESVRLTMKSYAFIRSNVPRVLNYKSHSEKENPCPSFSKFLYFLFAPTLIYKDNYPRTRTIRWKAVFFYAIEFTSIILFISFFMNRYFLSVFQDYGKGPIPWKEVALHTLGNLPAGGAFMLCGFYILLHVWLNGFAEILTFGDRMFYKDWWNSTSYGPYYRKWNVVVHDWLYTYIYKDMYENVLPKNRFVPKLFVFFVSALVHEYILSVAFGFFFPILFLEFFVIGVTLVFLTFGGTFHGNIFLWFTIPFGACLAINMYCIEYFVRQNCPIENATATDFFIPRLLTCKQL</sequence>
<evidence type="ECO:0000256" key="10">
    <source>
        <dbReference type="PIRSR" id="PIRSR000439-1"/>
    </source>
</evidence>
<dbReference type="RefSeq" id="XP_018320328.1">
    <property type="nucleotide sequence ID" value="XM_018464826.1"/>
</dbReference>
<feature type="transmembrane region" description="Helical" evidence="11">
    <location>
        <begin position="323"/>
        <end position="346"/>
    </location>
</feature>
<evidence type="ECO:0000256" key="9">
    <source>
        <dbReference type="PIRNR" id="PIRNR000439"/>
    </source>
</evidence>
<dbReference type="InterPro" id="IPR004299">
    <property type="entry name" value="MBOAT_fam"/>
</dbReference>
<evidence type="ECO:0000256" key="8">
    <source>
        <dbReference type="ARBA" id="ARBA00023315"/>
    </source>
</evidence>
<feature type="transmembrane region" description="Helical" evidence="11">
    <location>
        <begin position="183"/>
        <end position="201"/>
    </location>
</feature>
<dbReference type="Pfam" id="PF03062">
    <property type="entry name" value="MBOAT"/>
    <property type="match status" value="1"/>
</dbReference>
<keyword evidence="6 11" id="KW-1133">Transmembrane helix</keyword>
<evidence type="ECO:0000256" key="1">
    <source>
        <dbReference type="ARBA" id="ARBA00004477"/>
    </source>
</evidence>
<dbReference type="PANTHER" id="PTHR10408">
    <property type="entry name" value="STEROL O-ACYLTRANSFERASE"/>
    <property type="match status" value="1"/>
</dbReference>
<organism evidence="12 13">
    <name type="scientific">Agrilus planipennis</name>
    <name type="common">Emerald ash borer</name>
    <name type="synonym">Agrilus marcopoli</name>
    <dbReference type="NCBI Taxonomy" id="224129"/>
    <lineage>
        <taxon>Eukaryota</taxon>
        <taxon>Metazoa</taxon>
        <taxon>Ecdysozoa</taxon>
        <taxon>Arthropoda</taxon>
        <taxon>Hexapoda</taxon>
        <taxon>Insecta</taxon>
        <taxon>Pterygota</taxon>
        <taxon>Neoptera</taxon>
        <taxon>Endopterygota</taxon>
        <taxon>Coleoptera</taxon>
        <taxon>Polyphaga</taxon>
        <taxon>Elateriformia</taxon>
        <taxon>Buprestoidea</taxon>
        <taxon>Buprestidae</taxon>
        <taxon>Agrilinae</taxon>
        <taxon>Agrilus</taxon>
    </lineage>
</organism>
<evidence type="ECO:0000256" key="4">
    <source>
        <dbReference type="ARBA" id="ARBA00022692"/>
    </source>
</evidence>
<gene>
    <name evidence="13" type="primary">LOC108733598</name>
</gene>
<evidence type="ECO:0000256" key="2">
    <source>
        <dbReference type="ARBA" id="ARBA00009010"/>
    </source>
</evidence>
<keyword evidence="12" id="KW-1185">Reference proteome</keyword>
<protein>
    <recommendedName>
        <fullName evidence="9">O-acyltransferase</fullName>
    </recommendedName>
</protein>
<feature type="transmembrane region" description="Helical" evidence="11">
    <location>
        <begin position="144"/>
        <end position="163"/>
    </location>
</feature>
<comment type="subcellular location">
    <subcellularLocation>
        <location evidence="1 9">Endoplasmic reticulum membrane</location>
        <topology evidence="1 9">Multi-pass membrane protein</topology>
    </subcellularLocation>
</comment>
<evidence type="ECO:0000313" key="12">
    <source>
        <dbReference type="Proteomes" id="UP000192223"/>
    </source>
</evidence>
<accession>A0A1W4WJN5</accession>
<feature type="transmembrane region" description="Helical" evidence="11">
    <location>
        <begin position="431"/>
        <end position="453"/>
    </location>
</feature>
<feature type="transmembrane region" description="Helical" evidence="11">
    <location>
        <begin position="99"/>
        <end position="117"/>
    </location>
</feature>
<dbReference type="GO" id="GO:0008203">
    <property type="term" value="P:cholesterol metabolic process"/>
    <property type="evidence" value="ECO:0007669"/>
    <property type="project" value="TreeGrafter"/>
</dbReference>
<evidence type="ECO:0000256" key="3">
    <source>
        <dbReference type="ARBA" id="ARBA00022679"/>
    </source>
</evidence>
<keyword evidence="3 9" id="KW-0808">Transferase</keyword>
<dbReference type="GO" id="GO:0005789">
    <property type="term" value="C:endoplasmic reticulum membrane"/>
    <property type="evidence" value="ECO:0007669"/>
    <property type="project" value="UniProtKB-SubCell"/>
</dbReference>
<dbReference type="InParanoid" id="A0A1W4WJN5"/>
<evidence type="ECO:0000256" key="7">
    <source>
        <dbReference type="ARBA" id="ARBA00023136"/>
    </source>
</evidence>
<feature type="active site" evidence="10">
    <location>
        <position position="421"/>
    </location>
</feature>
<reference evidence="13" key="1">
    <citation type="submission" date="2025-08" db="UniProtKB">
        <authorList>
            <consortium name="RefSeq"/>
        </authorList>
    </citation>
    <scope>IDENTIFICATION</scope>
    <source>
        <tissue evidence="13">Entire body</tissue>
    </source>
</reference>
<dbReference type="Proteomes" id="UP000192223">
    <property type="component" value="Unplaced"/>
</dbReference>
<comment type="similarity">
    <text evidence="2 9">Belongs to the membrane-bound acyltransferase family. Sterol o-acyltransferase subfamily.</text>
</comment>
<name>A0A1W4WJN5_AGRPL</name>
<dbReference type="KEGG" id="apln:108733598"/>
<dbReference type="OrthoDB" id="10039049at2759"/>
<evidence type="ECO:0000256" key="11">
    <source>
        <dbReference type="SAM" id="Phobius"/>
    </source>
</evidence>
<feature type="transmembrane region" description="Helical" evidence="11">
    <location>
        <begin position="460"/>
        <end position="483"/>
    </location>
</feature>